<keyword evidence="5" id="KW-1185">Reference proteome</keyword>
<dbReference type="PANTHER" id="PTHR10545:SF29">
    <property type="entry name" value="GH14572P-RELATED"/>
    <property type="match status" value="1"/>
</dbReference>
<dbReference type="RefSeq" id="XP_022585225.1">
    <property type="nucleotide sequence ID" value="XM_022725340.1"/>
</dbReference>
<dbReference type="CDD" id="cd04301">
    <property type="entry name" value="NAT_SF"/>
    <property type="match status" value="1"/>
</dbReference>
<dbReference type="Proteomes" id="UP000184188">
    <property type="component" value="Unassembled WGS sequence"/>
</dbReference>
<dbReference type="SUPFAM" id="SSF55729">
    <property type="entry name" value="Acyl-CoA N-acyltransferases (Nat)"/>
    <property type="match status" value="1"/>
</dbReference>
<keyword evidence="2" id="KW-0012">Acyltransferase</keyword>
<evidence type="ECO:0000256" key="1">
    <source>
        <dbReference type="ARBA" id="ARBA00022679"/>
    </source>
</evidence>
<keyword evidence="1" id="KW-0808">Transferase</keyword>
<dbReference type="PANTHER" id="PTHR10545">
    <property type="entry name" value="DIAMINE N-ACETYLTRANSFERASE"/>
    <property type="match status" value="1"/>
</dbReference>
<dbReference type="GeneID" id="34611805"/>
<accession>A0A1L9SU20</accession>
<dbReference type="Gene3D" id="3.40.630.30">
    <property type="match status" value="1"/>
</dbReference>
<feature type="domain" description="N-acetyltransferase" evidence="3">
    <location>
        <begin position="1"/>
        <end position="158"/>
    </location>
</feature>
<dbReference type="Pfam" id="PF00583">
    <property type="entry name" value="Acetyltransf_1"/>
    <property type="match status" value="1"/>
</dbReference>
<name>A0A1L9SU20_9EURO</name>
<dbReference type="InterPro" id="IPR000182">
    <property type="entry name" value="GNAT_dom"/>
</dbReference>
<proteinExistence type="predicted"/>
<dbReference type="InterPro" id="IPR016181">
    <property type="entry name" value="Acyl_CoA_acyltransferase"/>
</dbReference>
<organism evidence="4 5">
    <name type="scientific">Penicilliopsis zonata CBS 506.65</name>
    <dbReference type="NCBI Taxonomy" id="1073090"/>
    <lineage>
        <taxon>Eukaryota</taxon>
        <taxon>Fungi</taxon>
        <taxon>Dikarya</taxon>
        <taxon>Ascomycota</taxon>
        <taxon>Pezizomycotina</taxon>
        <taxon>Eurotiomycetes</taxon>
        <taxon>Eurotiomycetidae</taxon>
        <taxon>Eurotiales</taxon>
        <taxon>Aspergillaceae</taxon>
        <taxon>Penicilliopsis</taxon>
    </lineage>
</organism>
<dbReference type="InterPro" id="IPR051016">
    <property type="entry name" value="Diverse_Substrate_AcTransf"/>
</dbReference>
<dbReference type="AlphaFoldDB" id="A0A1L9SU20"/>
<evidence type="ECO:0000313" key="5">
    <source>
        <dbReference type="Proteomes" id="UP000184188"/>
    </source>
</evidence>
<evidence type="ECO:0000256" key="2">
    <source>
        <dbReference type="ARBA" id="ARBA00023315"/>
    </source>
</evidence>
<evidence type="ECO:0000259" key="3">
    <source>
        <dbReference type="PROSITE" id="PS51186"/>
    </source>
</evidence>
<gene>
    <name evidence="4" type="ORF">ASPZODRAFT_148154</name>
</gene>
<protein>
    <recommendedName>
        <fullName evidence="3">N-acetyltransferase domain-containing protein</fullName>
    </recommendedName>
</protein>
<dbReference type="OrthoDB" id="7305308at2759"/>
<dbReference type="EMBL" id="KV878336">
    <property type="protein sequence ID" value="OJJ50715.1"/>
    <property type="molecule type" value="Genomic_DNA"/>
</dbReference>
<dbReference type="PROSITE" id="PS51186">
    <property type="entry name" value="GNAT"/>
    <property type="match status" value="1"/>
</dbReference>
<sequence length="169" mass="19149">MSIRLARAEDVPIILEFIRGLAEYEDALEEVIATEKSLLETLSFDTSPTSPTSTNSHKNIYTALITPVNETVPVGMALYFYSIYLEDLYIQPSARRSGYGLRLLEFLAGQVMAVRGVRLEWSVLRASRSGLAFYESERVGAKRLEEWVGMVVEGDALERLARQRVERRE</sequence>
<dbReference type="VEuPathDB" id="FungiDB:ASPZODRAFT_148154"/>
<dbReference type="GO" id="GO:0008080">
    <property type="term" value="F:N-acetyltransferase activity"/>
    <property type="evidence" value="ECO:0007669"/>
    <property type="project" value="TreeGrafter"/>
</dbReference>
<evidence type="ECO:0000313" key="4">
    <source>
        <dbReference type="EMBL" id="OJJ50715.1"/>
    </source>
</evidence>
<dbReference type="STRING" id="1073090.A0A1L9SU20"/>
<reference evidence="5" key="1">
    <citation type="journal article" date="2017" name="Genome Biol.">
        <title>Comparative genomics reveals high biological diversity and specific adaptations in the industrially and medically important fungal genus Aspergillus.</title>
        <authorList>
            <person name="de Vries R.P."/>
            <person name="Riley R."/>
            <person name="Wiebenga A."/>
            <person name="Aguilar-Osorio G."/>
            <person name="Amillis S."/>
            <person name="Uchima C.A."/>
            <person name="Anderluh G."/>
            <person name="Asadollahi M."/>
            <person name="Askin M."/>
            <person name="Barry K."/>
            <person name="Battaglia E."/>
            <person name="Bayram O."/>
            <person name="Benocci T."/>
            <person name="Braus-Stromeyer S.A."/>
            <person name="Caldana C."/>
            <person name="Canovas D."/>
            <person name="Cerqueira G.C."/>
            <person name="Chen F."/>
            <person name="Chen W."/>
            <person name="Choi C."/>
            <person name="Clum A."/>
            <person name="Dos Santos R.A."/>
            <person name="Damasio A.R."/>
            <person name="Diallinas G."/>
            <person name="Emri T."/>
            <person name="Fekete E."/>
            <person name="Flipphi M."/>
            <person name="Freyberg S."/>
            <person name="Gallo A."/>
            <person name="Gournas C."/>
            <person name="Habgood R."/>
            <person name="Hainaut M."/>
            <person name="Harispe M.L."/>
            <person name="Henrissat B."/>
            <person name="Hilden K.S."/>
            <person name="Hope R."/>
            <person name="Hossain A."/>
            <person name="Karabika E."/>
            <person name="Karaffa L."/>
            <person name="Karanyi Z."/>
            <person name="Krasevec N."/>
            <person name="Kuo A."/>
            <person name="Kusch H."/>
            <person name="LaButti K."/>
            <person name="Lagendijk E.L."/>
            <person name="Lapidus A."/>
            <person name="Levasseur A."/>
            <person name="Lindquist E."/>
            <person name="Lipzen A."/>
            <person name="Logrieco A.F."/>
            <person name="MacCabe A."/>
            <person name="Maekelae M.R."/>
            <person name="Malavazi I."/>
            <person name="Melin P."/>
            <person name="Meyer V."/>
            <person name="Mielnichuk N."/>
            <person name="Miskei M."/>
            <person name="Molnar A.P."/>
            <person name="Mule G."/>
            <person name="Ngan C.Y."/>
            <person name="Orejas M."/>
            <person name="Orosz E."/>
            <person name="Ouedraogo J.P."/>
            <person name="Overkamp K.M."/>
            <person name="Park H.-S."/>
            <person name="Perrone G."/>
            <person name="Piumi F."/>
            <person name="Punt P.J."/>
            <person name="Ram A.F."/>
            <person name="Ramon A."/>
            <person name="Rauscher S."/>
            <person name="Record E."/>
            <person name="Riano-Pachon D.M."/>
            <person name="Robert V."/>
            <person name="Roehrig J."/>
            <person name="Ruller R."/>
            <person name="Salamov A."/>
            <person name="Salih N.S."/>
            <person name="Samson R.A."/>
            <person name="Sandor E."/>
            <person name="Sanguinetti M."/>
            <person name="Schuetze T."/>
            <person name="Sepcic K."/>
            <person name="Shelest E."/>
            <person name="Sherlock G."/>
            <person name="Sophianopoulou V."/>
            <person name="Squina F.M."/>
            <person name="Sun H."/>
            <person name="Susca A."/>
            <person name="Todd R.B."/>
            <person name="Tsang A."/>
            <person name="Unkles S.E."/>
            <person name="van de Wiele N."/>
            <person name="van Rossen-Uffink D."/>
            <person name="Oliveira J.V."/>
            <person name="Vesth T.C."/>
            <person name="Visser J."/>
            <person name="Yu J.-H."/>
            <person name="Zhou M."/>
            <person name="Andersen M.R."/>
            <person name="Archer D.B."/>
            <person name="Baker S.E."/>
            <person name="Benoit I."/>
            <person name="Brakhage A.A."/>
            <person name="Braus G.H."/>
            <person name="Fischer R."/>
            <person name="Frisvad J.C."/>
            <person name="Goldman G.H."/>
            <person name="Houbraken J."/>
            <person name="Oakley B."/>
            <person name="Pocsi I."/>
            <person name="Scazzocchio C."/>
            <person name="Seiboth B."/>
            <person name="vanKuyk P.A."/>
            <person name="Wortman J."/>
            <person name="Dyer P.S."/>
            <person name="Grigoriev I.V."/>
        </authorList>
    </citation>
    <scope>NUCLEOTIDE SEQUENCE [LARGE SCALE GENOMIC DNA]</scope>
    <source>
        <strain evidence="5">CBS 506.65</strain>
    </source>
</reference>